<dbReference type="Proteomes" id="UP000027222">
    <property type="component" value="Unassembled WGS sequence"/>
</dbReference>
<dbReference type="EMBL" id="KL142382">
    <property type="protein sequence ID" value="KDR74935.1"/>
    <property type="molecule type" value="Genomic_DNA"/>
</dbReference>
<keyword evidence="1" id="KW-0812">Transmembrane</keyword>
<keyword evidence="1" id="KW-1133">Transmembrane helix</keyword>
<feature type="transmembrane region" description="Helical" evidence="1">
    <location>
        <begin position="72"/>
        <end position="95"/>
    </location>
</feature>
<feature type="transmembrane region" description="Helical" evidence="1">
    <location>
        <begin position="116"/>
        <end position="135"/>
    </location>
</feature>
<feature type="transmembrane region" description="Helical" evidence="1">
    <location>
        <begin position="34"/>
        <end position="52"/>
    </location>
</feature>
<keyword evidence="3" id="KW-1185">Reference proteome</keyword>
<proteinExistence type="predicted"/>
<evidence type="ECO:0000313" key="2">
    <source>
        <dbReference type="EMBL" id="KDR74935.1"/>
    </source>
</evidence>
<protein>
    <submittedName>
        <fullName evidence="2">Uncharacterized protein</fullName>
    </submittedName>
</protein>
<sequence length="150" mass="16720">MACRFFQDPSCSADDRTVLENDALKALIQYQHQTLAIIFAGLIYGFVVVRFFDLLSPLSNARKIGWDWTQSSLFALVLSMVLLSTFSIIQGIVYLGRKALLLVFQFDPLPKGLKMSDVLIGLGIPISLPVVVWGANAFMESYWLLCIVAI</sequence>
<evidence type="ECO:0000313" key="3">
    <source>
        <dbReference type="Proteomes" id="UP000027222"/>
    </source>
</evidence>
<gene>
    <name evidence="2" type="ORF">GALMADRAFT_141247</name>
</gene>
<evidence type="ECO:0000256" key="1">
    <source>
        <dbReference type="SAM" id="Phobius"/>
    </source>
</evidence>
<organism evidence="2 3">
    <name type="scientific">Galerina marginata (strain CBS 339.88)</name>
    <dbReference type="NCBI Taxonomy" id="685588"/>
    <lineage>
        <taxon>Eukaryota</taxon>
        <taxon>Fungi</taxon>
        <taxon>Dikarya</taxon>
        <taxon>Basidiomycota</taxon>
        <taxon>Agaricomycotina</taxon>
        <taxon>Agaricomycetes</taxon>
        <taxon>Agaricomycetidae</taxon>
        <taxon>Agaricales</taxon>
        <taxon>Agaricineae</taxon>
        <taxon>Strophariaceae</taxon>
        <taxon>Galerina</taxon>
    </lineage>
</organism>
<keyword evidence="1" id="KW-0472">Membrane</keyword>
<dbReference type="AlphaFoldDB" id="A0A067SVL8"/>
<name>A0A067SVL8_GALM3</name>
<reference evidence="3" key="1">
    <citation type="journal article" date="2014" name="Proc. Natl. Acad. Sci. U.S.A.">
        <title>Extensive sampling of basidiomycete genomes demonstrates inadequacy of the white-rot/brown-rot paradigm for wood decay fungi.</title>
        <authorList>
            <person name="Riley R."/>
            <person name="Salamov A.A."/>
            <person name="Brown D.W."/>
            <person name="Nagy L.G."/>
            <person name="Floudas D."/>
            <person name="Held B.W."/>
            <person name="Levasseur A."/>
            <person name="Lombard V."/>
            <person name="Morin E."/>
            <person name="Otillar R."/>
            <person name="Lindquist E.A."/>
            <person name="Sun H."/>
            <person name="LaButti K.M."/>
            <person name="Schmutz J."/>
            <person name="Jabbour D."/>
            <person name="Luo H."/>
            <person name="Baker S.E."/>
            <person name="Pisabarro A.G."/>
            <person name="Walton J.D."/>
            <person name="Blanchette R.A."/>
            <person name="Henrissat B."/>
            <person name="Martin F."/>
            <person name="Cullen D."/>
            <person name="Hibbett D.S."/>
            <person name="Grigoriev I.V."/>
        </authorList>
    </citation>
    <scope>NUCLEOTIDE SEQUENCE [LARGE SCALE GENOMIC DNA]</scope>
    <source>
        <strain evidence="3">CBS 339.88</strain>
    </source>
</reference>
<dbReference type="HOGENOM" id="CLU_1740633_0_0_1"/>
<accession>A0A067SVL8</accession>